<dbReference type="GO" id="GO:0009897">
    <property type="term" value="C:external side of plasma membrane"/>
    <property type="evidence" value="ECO:0007669"/>
    <property type="project" value="TreeGrafter"/>
</dbReference>
<keyword evidence="1 3" id="KW-0732">Signal</keyword>
<dbReference type="InterPro" id="IPR003599">
    <property type="entry name" value="Ig_sub"/>
</dbReference>
<dbReference type="GO" id="GO:0007166">
    <property type="term" value="P:cell surface receptor signaling pathway"/>
    <property type="evidence" value="ECO:0007669"/>
    <property type="project" value="TreeGrafter"/>
</dbReference>
<dbReference type="PANTHER" id="PTHR11481">
    <property type="entry name" value="IMMUNOGLOBULIN FC RECEPTOR"/>
    <property type="match status" value="1"/>
</dbReference>
<feature type="signal peptide" evidence="3">
    <location>
        <begin position="1"/>
        <end position="21"/>
    </location>
</feature>
<dbReference type="InterPro" id="IPR050488">
    <property type="entry name" value="Ig_Fc_receptor"/>
</dbReference>
<evidence type="ECO:0000256" key="2">
    <source>
        <dbReference type="ARBA" id="ARBA00023157"/>
    </source>
</evidence>
<organism evidence="5 6">
    <name type="scientific">Fundulus heteroclitus</name>
    <name type="common">Killifish</name>
    <name type="synonym">Mummichog</name>
    <dbReference type="NCBI Taxonomy" id="8078"/>
    <lineage>
        <taxon>Eukaryota</taxon>
        <taxon>Metazoa</taxon>
        <taxon>Chordata</taxon>
        <taxon>Craniata</taxon>
        <taxon>Vertebrata</taxon>
        <taxon>Euteleostomi</taxon>
        <taxon>Actinopterygii</taxon>
        <taxon>Neopterygii</taxon>
        <taxon>Teleostei</taxon>
        <taxon>Neoteleostei</taxon>
        <taxon>Acanthomorphata</taxon>
        <taxon>Ovalentaria</taxon>
        <taxon>Atherinomorphae</taxon>
        <taxon>Cyprinodontiformes</taxon>
        <taxon>Fundulidae</taxon>
        <taxon>Fundulus</taxon>
    </lineage>
</organism>
<dbReference type="SUPFAM" id="SSF48726">
    <property type="entry name" value="Immunoglobulin"/>
    <property type="match status" value="2"/>
</dbReference>
<reference evidence="5" key="1">
    <citation type="submission" date="2025-08" db="UniProtKB">
        <authorList>
            <consortium name="Ensembl"/>
        </authorList>
    </citation>
    <scope>IDENTIFICATION</scope>
</reference>
<dbReference type="AlphaFoldDB" id="A0A3Q2TWE0"/>
<dbReference type="GO" id="GO:0006955">
    <property type="term" value="P:immune response"/>
    <property type="evidence" value="ECO:0007669"/>
    <property type="project" value="TreeGrafter"/>
</dbReference>
<dbReference type="GeneTree" id="ENSGT01030000235219"/>
<reference evidence="5" key="2">
    <citation type="submission" date="2025-09" db="UniProtKB">
        <authorList>
            <consortium name="Ensembl"/>
        </authorList>
    </citation>
    <scope>IDENTIFICATION</scope>
</reference>
<dbReference type="Ensembl" id="ENSFHET00000015832.1">
    <property type="protein sequence ID" value="ENSFHEP00000021315.1"/>
    <property type="gene ID" value="ENSFHEG00000000958.1"/>
</dbReference>
<evidence type="ECO:0000256" key="1">
    <source>
        <dbReference type="ARBA" id="ARBA00022729"/>
    </source>
</evidence>
<evidence type="ECO:0000313" key="6">
    <source>
        <dbReference type="Proteomes" id="UP000265000"/>
    </source>
</evidence>
<dbReference type="STRING" id="8078.ENSFHEP00000021315"/>
<feature type="domain" description="Ig-like" evidence="4">
    <location>
        <begin position="158"/>
        <end position="241"/>
    </location>
</feature>
<dbReference type="InterPro" id="IPR007110">
    <property type="entry name" value="Ig-like_dom"/>
</dbReference>
<dbReference type="SMART" id="SM00409">
    <property type="entry name" value="IG"/>
    <property type="match status" value="2"/>
</dbReference>
<accession>A0A3Q2TWE0</accession>
<dbReference type="PANTHER" id="PTHR11481:SF64">
    <property type="entry name" value="FC RECEPTOR-LIKE PROTEIN 4"/>
    <property type="match status" value="1"/>
</dbReference>
<dbReference type="Proteomes" id="UP000265000">
    <property type="component" value="Unplaced"/>
</dbReference>
<keyword evidence="2" id="KW-1015">Disulfide bond</keyword>
<evidence type="ECO:0000259" key="4">
    <source>
        <dbReference type="PROSITE" id="PS50835"/>
    </source>
</evidence>
<feature type="chain" id="PRO_5018777108" description="Ig-like domain-containing protein" evidence="3">
    <location>
        <begin position="22"/>
        <end position="256"/>
    </location>
</feature>
<name>A0A3Q2TWE0_FUNHE</name>
<dbReference type="GO" id="GO:0004888">
    <property type="term" value="F:transmembrane signaling receptor activity"/>
    <property type="evidence" value="ECO:0007669"/>
    <property type="project" value="TreeGrafter"/>
</dbReference>
<dbReference type="InterPro" id="IPR013783">
    <property type="entry name" value="Ig-like_fold"/>
</dbReference>
<protein>
    <recommendedName>
        <fullName evidence="4">Ig-like domain-containing protein</fullName>
    </recommendedName>
</protein>
<evidence type="ECO:0000256" key="3">
    <source>
        <dbReference type="SAM" id="SignalP"/>
    </source>
</evidence>
<feature type="domain" description="Ig-like" evidence="4">
    <location>
        <begin position="18"/>
        <end position="78"/>
    </location>
</feature>
<proteinExistence type="predicted"/>
<dbReference type="PROSITE" id="PS50835">
    <property type="entry name" value="IG_LIKE"/>
    <property type="match status" value="2"/>
</dbReference>
<dbReference type="InterPro" id="IPR036179">
    <property type="entry name" value="Ig-like_dom_sf"/>
</dbReference>
<dbReference type="Gene3D" id="2.60.40.10">
    <property type="entry name" value="Immunoglobulins"/>
    <property type="match status" value="2"/>
</dbReference>
<keyword evidence="6" id="KW-1185">Reference proteome</keyword>
<dbReference type="Pfam" id="PF13895">
    <property type="entry name" value="Ig_2"/>
    <property type="match status" value="2"/>
</dbReference>
<evidence type="ECO:0000313" key="5">
    <source>
        <dbReference type="Ensembl" id="ENSFHEP00000021315.1"/>
    </source>
</evidence>
<sequence length="256" mass="28816">LNIAPYRYFFMLLISIKPTLTLQPNWSEIFRGETVTLRCEIQGGGGAQWTYEWRPTRNSPSSSEYRITPADSSRYSCRGTGNYLLTQWSDYLSLTVCNRVGNKGSQMIHSYYGLCDAWQSVHPNCREYTFFSNVHHSSGLFLCQLVFMFTFTSTADKPRATLTPVRTVLPAGGSVALICSVSRSVGWKFNWFRQESVSSPAQLIRTNEPDGVLRVSEGGVYSCRGGRGDPAFYTETSTEVNPDPLWSNSDKAHFFS</sequence>